<dbReference type="PANTHER" id="PTHR45976">
    <property type="entry name" value="ARMADILLO SEGMENT POLARITY PROTEIN"/>
    <property type="match status" value="1"/>
</dbReference>
<dbReference type="InterPro" id="IPR011989">
    <property type="entry name" value="ARM-like"/>
</dbReference>
<reference evidence="1" key="1">
    <citation type="journal article" date="2019" name="bioRxiv">
        <title>The Genome of the Zebra Mussel, Dreissena polymorpha: A Resource for Invasive Species Research.</title>
        <authorList>
            <person name="McCartney M.A."/>
            <person name="Auch B."/>
            <person name="Kono T."/>
            <person name="Mallez S."/>
            <person name="Zhang Y."/>
            <person name="Obille A."/>
            <person name="Becker A."/>
            <person name="Abrahante J.E."/>
            <person name="Garbe J."/>
            <person name="Badalamenti J.P."/>
            <person name="Herman A."/>
            <person name="Mangelson H."/>
            <person name="Liachko I."/>
            <person name="Sullivan S."/>
            <person name="Sone E.D."/>
            <person name="Koren S."/>
            <person name="Silverstein K.A.T."/>
            <person name="Beckman K.B."/>
            <person name="Gohl D.M."/>
        </authorList>
    </citation>
    <scope>NUCLEOTIDE SEQUENCE</scope>
    <source>
        <strain evidence="1">Duluth1</strain>
        <tissue evidence="1">Whole animal</tissue>
    </source>
</reference>
<accession>A0A9D4QT56</accession>
<organism evidence="1 2">
    <name type="scientific">Dreissena polymorpha</name>
    <name type="common">Zebra mussel</name>
    <name type="synonym">Mytilus polymorpha</name>
    <dbReference type="NCBI Taxonomy" id="45954"/>
    <lineage>
        <taxon>Eukaryota</taxon>
        <taxon>Metazoa</taxon>
        <taxon>Spiralia</taxon>
        <taxon>Lophotrochozoa</taxon>
        <taxon>Mollusca</taxon>
        <taxon>Bivalvia</taxon>
        <taxon>Autobranchia</taxon>
        <taxon>Heteroconchia</taxon>
        <taxon>Euheterodonta</taxon>
        <taxon>Imparidentia</taxon>
        <taxon>Neoheterodontei</taxon>
        <taxon>Myida</taxon>
        <taxon>Dreissenoidea</taxon>
        <taxon>Dreissenidae</taxon>
        <taxon>Dreissena</taxon>
    </lineage>
</organism>
<dbReference type="Gene3D" id="1.25.10.10">
    <property type="entry name" value="Leucine-rich Repeat Variant"/>
    <property type="match status" value="1"/>
</dbReference>
<dbReference type="EMBL" id="JAIWYP010000004">
    <property type="protein sequence ID" value="KAH3841290.1"/>
    <property type="molecule type" value="Genomic_DNA"/>
</dbReference>
<dbReference type="AlphaFoldDB" id="A0A9D4QT56"/>
<sequence length="120" mass="13183">MPACLNQFQRPGFSCITVPISACLDQPIHLLLYLFQRASISSNGQGSGYVDDVCMGEIVAGTVGALHILAREAHNRAVIRGLNCIPLFVKVRGDVSPPTKMNLSDLLRAFTCPWYIFHTH</sequence>
<comment type="caution">
    <text evidence="1">The sequence shown here is derived from an EMBL/GenBank/DDBJ whole genome shotgun (WGS) entry which is preliminary data.</text>
</comment>
<evidence type="ECO:0000313" key="1">
    <source>
        <dbReference type="EMBL" id="KAH3841290.1"/>
    </source>
</evidence>
<dbReference type="Proteomes" id="UP000828390">
    <property type="component" value="Unassembled WGS sequence"/>
</dbReference>
<gene>
    <name evidence="1" type="ORF">DPMN_114749</name>
</gene>
<dbReference type="InterPro" id="IPR013284">
    <property type="entry name" value="Beta-catenin"/>
</dbReference>
<evidence type="ECO:0000313" key="2">
    <source>
        <dbReference type="Proteomes" id="UP000828390"/>
    </source>
</evidence>
<dbReference type="GO" id="GO:0045296">
    <property type="term" value="F:cadherin binding"/>
    <property type="evidence" value="ECO:0007669"/>
    <property type="project" value="InterPro"/>
</dbReference>
<keyword evidence="2" id="KW-1185">Reference proteome</keyword>
<dbReference type="GO" id="GO:0007155">
    <property type="term" value="P:cell adhesion"/>
    <property type="evidence" value="ECO:0007669"/>
    <property type="project" value="InterPro"/>
</dbReference>
<proteinExistence type="predicted"/>
<name>A0A9D4QT56_DREPO</name>
<reference evidence="1" key="2">
    <citation type="submission" date="2020-11" db="EMBL/GenBank/DDBJ databases">
        <authorList>
            <person name="McCartney M.A."/>
            <person name="Auch B."/>
            <person name="Kono T."/>
            <person name="Mallez S."/>
            <person name="Becker A."/>
            <person name="Gohl D.M."/>
            <person name="Silverstein K.A.T."/>
            <person name="Koren S."/>
            <person name="Bechman K.B."/>
            <person name="Herman A."/>
            <person name="Abrahante J.E."/>
            <person name="Garbe J."/>
        </authorList>
    </citation>
    <scope>NUCLEOTIDE SEQUENCE</scope>
    <source>
        <strain evidence="1">Duluth1</strain>
        <tissue evidence="1">Whole animal</tissue>
    </source>
</reference>
<protein>
    <submittedName>
        <fullName evidence="1">Uncharacterized protein</fullName>
    </submittedName>
</protein>